<name>A0A2P8E4U5_9BACT</name>
<keyword evidence="2" id="KW-1185">Reference proteome</keyword>
<accession>A0A2P8E4U5</accession>
<gene>
    <name evidence="1" type="ORF">CLV48_105226</name>
</gene>
<dbReference type="RefSeq" id="WP_010609054.1">
    <property type="nucleotide sequence ID" value="NZ_JAUVYL010000009.1"/>
</dbReference>
<evidence type="ECO:0008006" key="3">
    <source>
        <dbReference type="Google" id="ProtNLM"/>
    </source>
</evidence>
<organism evidence="1 2">
    <name type="scientific">Cecembia rubra</name>
    <dbReference type="NCBI Taxonomy" id="1485585"/>
    <lineage>
        <taxon>Bacteria</taxon>
        <taxon>Pseudomonadati</taxon>
        <taxon>Bacteroidota</taxon>
        <taxon>Cytophagia</taxon>
        <taxon>Cytophagales</taxon>
        <taxon>Cyclobacteriaceae</taxon>
        <taxon>Cecembia</taxon>
    </lineage>
</organism>
<evidence type="ECO:0000313" key="1">
    <source>
        <dbReference type="EMBL" id="PSL04482.1"/>
    </source>
</evidence>
<evidence type="ECO:0000313" key="2">
    <source>
        <dbReference type="Proteomes" id="UP000240708"/>
    </source>
</evidence>
<reference evidence="1 2" key="1">
    <citation type="submission" date="2018-03" db="EMBL/GenBank/DDBJ databases">
        <title>Genomic Encyclopedia of Archaeal and Bacterial Type Strains, Phase II (KMG-II): from individual species to whole genera.</title>
        <authorList>
            <person name="Goeker M."/>
        </authorList>
    </citation>
    <scope>NUCLEOTIDE SEQUENCE [LARGE SCALE GENOMIC DNA]</scope>
    <source>
        <strain evidence="1 2">DSM 28057</strain>
    </source>
</reference>
<proteinExistence type="predicted"/>
<dbReference type="EMBL" id="PYGF01000005">
    <property type="protein sequence ID" value="PSL04482.1"/>
    <property type="molecule type" value="Genomic_DNA"/>
</dbReference>
<comment type="caution">
    <text evidence="1">The sequence shown here is derived from an EMBL/GenBank/DDBJ whole genome shotgun (WGS) entry which is preliminary data.</text>
</comment>
<protein>
    <recommendedName>
        <fullName evidence="3">Addiction module component</fullName>
    </recommendedName>
</protein>
<dbReference type="AlphaFoldDB" id="A0A2P8E4U5"/>
<sequence>MKLQVFQDSKGNPTGGYIPIKEWEELKKQFNDLEALEYKEPSKEQILLEIKEAVIEQGKLKARAAKELLDEL</sequence>
<dbReference type="Proteomes" id="UP000240708">
    <property type="component" value="Unassembled WGS sequence"/>
</dbReference>
<dbReference type="OrthoDB" id="798979at2"/>